<reference evidence="1" key="1">
    <citation type="journal article" date="2015" name="Int. J. Syst. Evol. Microbiol.">
        <title>Rhizobium alvei sp. nov., isolated from a freshwater river.</title>
        <authorList>
            <person name="Sheu S.Y."/>
            <person name="Huang H.W."/>
            <person name="Young C.C."/>
            <person name="Chen W.M."/>
        </authorList>
    </citation>
    <scope>NUCLEOTIDE SEQUENCE</scope>
    <source>
        <strain evidence="1">TNR-22</strain>
    </source>
</reference>
<dbReference type="InterPro" id="IPR036526">
    <property type="entry name" value="C-N_Hydrolase_sf"/>
</dbReference>
<evidence type="ECO:0000313" key="2">
    <source>
        <dbReference type="Proteomes" id="UP001174932"/>
    </source>
</evidence>
<reference evidence="1" key="2">
    <citation type="submission" date="2023-07" db="EMBL/GenBank/DDBJ databases">
        <authorList>
            <person name="Shen H."/>
        </authorList>
    </citation>
    <scope>NUCLEOTIDE SEQUENCE</scope>
    <source>
        <strain evidence="1">TNR-22</strain>
    </source>
</reference>
<evidence type="ECO:0000313" key="1">
    <source>
        <dbReference type="EMBL" id="MDO6963013.1"/>
    </source>
</evidence>
<protein>
    <submittedName>
        <fullName evidence="1">Uncharacterized protein</fullName>
    </submittedName>
</protein>
<keyword evidence="2" id="KW-1185">Reference proteome</keyword>
<dbReference type="EMBL" id="JAUOZU010000002">
    <property type="protein sequence ID" value="MDO6963013.1"/>
    <property type="molecule type" value="Genomic_DNA"/>
</dbReference>
<dbReference type="RefSeq" id="WP_304374900.1">
    <property type="nucleotide sequence ID" value="NZ_JAUOZU010000002.1"/>
</dbReference>
<dbReference type="Proteomes" id="UP001174932">
    <property type="component" value="Unassembled WGS sequence"/>
</dbReference>
<organism evidence="1 2">
    <name type="scientific">Rhizobium alvei</name>
    <dbReference type="NCBI Taxonomy" id="1132659"/>
    <lineage>
        <taxon>Bacteria</taxon>
        <taxon>Pseudomonadati</taxon>
        <taxon>Pseudomonadota</taxon>
        <taxon>Alphaproteobacteria</taxon>
        <taxon>Hyphomicrobiales</taxon>
        <taxon>Rhizobiaceae</taxon>
        <taxon>Rhizobium/Agrobacterium group</taxon>
        <taxon>Rhizobium</taxon>
    </lineage>
</organism>
<comment type="caution">
    <text evidence="1">The sequence shown here is derived from an EMBL/GenBank/DDBJ whole genome shotgun (WGS) entry which is preliminary data.</text>
</comment>
<gene>
    <name evidence="1" type="ORF">Q4481_03530</name>
</gene>
<accession>A0ABT8YH54</accession>
<sequence length="607" mass="68405">MRSVVTVKSLLTTLFPRGTAADPDSGIEKMPFLPTDVFAAAGLLVEQSHIYHKMKPIELSRRTDAAVEACEILITQCRLCCSEKDFSSLKELDEKQAQALILSGPDCWTKLGKLWKRHEQMHLVIQSFWNLIIAAADEPVIFVPVGGTESGHPWLRAALALLAISDEACEGLGFHSDNWIEGFFKQVSASSRADHDGLELIHADFANHYRQPLTDGTMCALADENVVCVMPKSRTPMIGCTMRTLSHNLALLPPPHKASAFWYRSEQQMKLNTRPLNLLLVPLPLDLQVRDFHPTEAAPSYDSDHDRWGEFSLHQSWLSDPDKVINDVRDLIKAAKSDGIEIEGLVFPEYSLNWKVYNSIIRMLQETSFSHVKFVVAGSSSRLLEDKQEEKGNFVLTTMLYDADAKQSDGLRKAFTSTRGKHHRWRLNRSQIESYDLDSRLDANTNWWEEISLTERKINCMVFRDSSVFSTLICEDLARSEPVHSVLQSLGPNLIFVLLMDGPQLPQRWAARNATGLAEDPGSSVLTFTSRGLLARQNRRAGNKYPDNHTIALWRDDTLETVNIDCPKDQKAVVLTLSPTRARETTLDGRSNADAWTWRMSGYRTLS</sequence>
<dbReference type="Gene3D" id="3.60.110.10">
    <property type="entry name" value="Carbon-nitrogen hydrolase"/>
    <property type="match status" value="1"/>
</dbReference>
<name>A0ABT8YH54_9HYPH</name>
<proteinExistence type="predicted"/>